<comment type="caution">
    <text evidence="2">The sequence shown here is derived from an EMBL/GenBank/DDBJ whole genome shotgun (WGS) entry which is preliminary data.</text>
</comment>
<feature type="transmembrane region" description="Helical" evidence="1">
    <location>
        <begin position="21"/>
        <end position="42"/>
    </location>
</feature>
<dbReference type="AlphaFoldDB" id="A0A5C5ZJE7"/>
<sequence>MAVTWLRWPEGGWSAENFSAHIPLITLALQGLLCVAVLGGGVDLTGQCGFASAAHADAQHEFASWCGWRLLDLSLLGALLLAFGGMEWMQQYCDIEWHDCLMGNRWRIF</sequence>
<dbReference type="EMBL" id="SJPQ01000003">
    <property type="protein sequence ID" value="TWT87308.1"/>
    <property type="molecule type" value="Genomic_DNA"/>
</dbReference>
<gene>
    <name evidence="2" type="ORF">Mal64_28460</name>
</gene>
<protein>
    <submittedName>
        <fullName evidence="2">Uncharacterized protein</fullName>
    </submittedName>
</protein>
<reference evidence="2 3" key="1">
    <citation type="submission" date="2019-02" db="EMBL/GenBank/DDBJ databases">
        <title>Deep-cultivation of Planctomycetes and their phenomic and genomic characterization uncovers novel biology.</title>
        <authorList>
            <person name="Wiegand S."/>
            <person name="Jogler M."/>
            <person name="Boedeker C."/>
            <person name="Pinto D."/>
            <person name="Vollmers J."/>
            <person name="Rivas-Marin E."/>
            <person name="Kohn T."/>
            <person name="Peeters S.H."/>
            <person name="Heuer A."/>
            <person name="Rast P."/>
            <person name="Oberbeckmann S."/>
            <person name="Bunk B."/>
            <person name="Jeske O."/>
            <person name="Meyerdierks A."/>
            <person name="Storesund J.E."/>
            <person name="Kallscheuer N."/>
            <person name="Luecker S."/>
            <person name="Lage O.M."/>
            <person name="Pohl T."/>
            <person name="Merkel B.J."/>
            <person name="Hornburger P."/>
            <person name="Mueller R.-W."/>
            <person name="Bruemmer F."/>
            <person name="Labrenz M."/>
            <person name="Spormann A.M."/>
            <person name="Op Den Camp H."/>
            <person name="Overmann J."/>
            <person name="Amann R."/>
            <person name="Jetten M.S.M."/>
            <person name="Mascher T."/>
            <person name="Medema M.H."/>
            <person name="Devos D.P."/>
            <person name="Kaster A.-K."/>
            <person name="Ovreas L."/>
            <person name="Rohde M."/>
            <person name="Galperin M.Y."/>
            <person name="Jogler C."/>
        </authorList>
    </citation>
    <scope>NUCLEOTIDE SEQUENCE [LARGE SCALE GENOMIC DNA]</scope>
    <source>
        <strain evidence="2 3">Mal64</strain>
    </source>
</reference>
<keyword evidence="3" id="KW-1185">Reference proteome</keyword>
<keyword evidence="1" id="KW-1133">Transmembrane helix</keyword>
<keyword evidence="1" id="KW-0472">Membrane</keyword>
<organism evidence="2 3">
    <name type="scientific">Pseudobythopirellula maris</name>
    <dbReference type="NCBI Taxonomy" id="2527991"/>
    <lineage>
        <taxon>Bacteria</taxon>
        <taxon>Pseudomonadati</taxon>
        <taxon>Planctomycetota</taxon>
        <taxon>Planctomycetia</taxon>
        <taxon>Pirellulales</taxon>
        <taxon>Lacipirellulaceae</taxon>
        <taxon>Pseudobythopirellula</taxon>
    </lineage>
</organism>
<accession>A0A5C5ZJE7</accession>
<name>A0A5C5ZJE7_9BACT</name>
<proteinExistence type="predicted"/>
<keyword evidence="1" id="KW-0812">Transmembrane</keyword>
<evidence type="ECO:0000313" key="3">
    <source>
        <dbReference type="Proteomes" id="UP000315440"/>
    </source>
</evidence>
<evidence type="ECO:0000256" key="1">
    <source>
        <dbReference type="SAM" id="Phobius"/>
    </source>
</evidence>
<evidence type="ECO:0000313" key="2">
    <source>
        <dbReference type="EMBL" id="TWT87308.1"/>
    </source>
</evidence>
<dbReference type="Proteomes" id="UP000315440">
    <property type="component" value="Unassembled WGS sequence"/>
</dbReference>